<dbReference type="AlphaFoldDB" id="A7ILI7"/>
<sequence length="234" mass="25406">MADAPFTVDDYVGLITSEHRGKARFTATVRATVQPAADTQAFLDDLPGAFDLDSAIGVQLDAVGAWVGISRLISIPLITVWFSWGIVGRGWGEGIWKGPYDPETGIYALDDDTYRKLIRLKILVNNWDGLTGSAASAFEDFYASDGSYPFILDNEDMSMTACISGARPPAIMFAIFAGRYVEFKPASVRILNVVPSVPNTPAFGFGVDNEYIAGWGTGSWVRDAEEAMIEELSV</sequence>
<dbReference type="OrthoDB" id="8158189at2"/>
<dbReference type="InterPro" id="IPR021283">
    <property type="entry name" value="Phage_Wedge1"/>
</dbReference>
<dbReference type="Proteomes" id="UP000002417">
    <property type="component" value="Chromosome"/>
</dbReference>
<evidence type="ECO:0000313" key="1">
    <source>
        <dbReference type="EMBL" id="ABS68880.1"/>
    </source>
</evidence>
<dbReference type="KEGG" id="xau:Xaut_3652"/>
<gene>
    <name evidence="1" type="ordered locus">Xaut_3652</name>
</gene>
<dbReference type="eggNOG" id="ENOG502ZC04">
    <property type="taxonomic scope" value="Bacteria"/>
</dbReference>
<accession>A7ILI7</accession>
<reference evidence="1 2" key="1">
    <citation type="submission" date="2007-07" db="EMBL/GenBank/DDBJ databases">
        <title>Complete sequence of chromosome of Xanthobacter autotrophicus Py2.</title>
        <authorList>
            <consortium name="US DOE Joint Genome Institute"/>
            <person name="Copeland A."/>
            <person name="Lucas S."/>
            <person name="Lapidus A."/>
            <person name="Barry K."/>
            <person name="Glavina del Rio T."/>
            <person name="Hammon N."/>
            <person name="Israni S."/>
            <person name="Dalin E."/>
            <person name="Tice H."/>
            <person name="Pitluck S."/>
            <person name="Sims D."/>
            <person name="Brettin T."/>
            <person name="Bruce D."/>
            <person name="Detter J.C."/>
            <person name="Han C."/>
            <person name="Tapia R."/>
            <person name="Brainard J."/>
            <person name="Schmutz J."/>
            <person name="Larimer F."/>
            <person name="Land M."/>
            <person name="Hauser L."/>
            <person name="Kyrpides N."/>
            <person name="Kim E."/>
            <person name="Ensigns S.A."/>
            <person name="Richardson P."/>
        </authorList>
    </citation>
    <scope>NUCLEOTIDE SEQUENCE [LARGE SCALE GENOMIC DNA]</scope>
    <source>
        <strain evidence="2">ATCC BAA-1158 / Py2</strain>
    </source>
</reference>
<name>A7ILI7_XANP2</name>
<dbReference type="HOGENOM" id="CLU_076286_0_0_5"/>
<dbReference type="EMBL" id="CP000781">
    <property type="protein sequence ID" value="ABS68880.1"/>
    <property type="molecule type" value="Genomic_DNA"/>
</dbReference>
<protein>
    <submittedName>
        <fullName evidence="1">Putative bacteriophage protein</fullName>
    </submittedName>
</protein>
<dbReference type="STRING" id="78245.Xaut_3652"/>
<organism evidence="1 2">
    <name type="scientific">Xanthobacter autotrophicus (strain ATCC BAA-1158 / Py2)</name>
    <dbReference type="NCBI Taxonomy" id="78245"/>
    <lineage>
        <taxon>Bacteria</taxon>
        <taxon>Pseudomonadati</taxon>
        <taxon>Pseudomonadota</taxon>
        <taxon>Alphaproteobacteria</taxon>
        <taxon>Hyphomicrobiales</taxon>
        <taxon>Xanthobacteraceae</taxon>
        <taxon>Xanthobacter</taxon>
    </lineage>
</organism>
<keyword evidence="2" id="KW-1185">Reference proteome</keyword>
<proteinExistence type="predicted"/>
<evidence type="ECO:0000313" key="2">
    <source>
        <dbReference type="Proteomes" id="UP000002417"/>
    </source>
</evidence>
<dbReference type="Pfam" id="PF11041">
    <property type="entry name" value="Phage_Wedge1"/>
    <property type="match status" value="1"/>
</dbReference>